<dbReference type="SUPFAM" id="SSF90123">
    <property type="entry name" value="ABC transporter transmembrane region"/>
    <property type="match status" value="1"/>
</dbReference>
<evidence type="ECO:0000313" key="6">
    <source>
        <dbReference type="EMBL" id="XDQ31979.1"/>
    </source>
</evidence>
<dbReference type="EMBL" id="CP163439">
    <property type="protein sequence ID" value="XDQ31979.1"/>
    <property type="molecule type" value="Genomic_DNA"/>
</dbReference>
<sequence>MISSYAGTCAATNAAHDLRSDVYDKIATFSSREHQDFGTPTLITRSTDGVQQIQALLLTFGTFESLSALRRRVGVRVLRHRAVAAHAGSVGSVLLRSGQAGPLNGPCEDQTRLFNRAVTWPPPPALHRGHEIREEDVARLSPIKDRQINFLGRYLFNIKASGPGPACALF</sequence>
<dbReference type="RefSeq" id="WP_369166470.1">
    <property type="nucleotide sequence ID" value="NZ_CP163439.1"/>
</dbReference>
<name>A0AB39PNK9_9ACTN</name>
<dbReference type="GO" id="GO:0005886">
    <property type="term" value="C:plasma membrane"/>
    <property type="evidence" value="ECO:0007669"/>
    <property type="project" value="UniProtKB-SubCell"/>
</dbReference>
<evidence type="ECO:0000259" key="5">
    <source>
        <dbReference type="PROSITE" id="PS50929"/>
    </source>
</evidence>
<keyword evidence="4" id="KW-0472">Membrane</keyword>
<evidence type="ECO:0000256" key="3">
    <source>
        <dbReference type="ARBA" id="ARBA00022989"/>
    </source>
</evidence>
<gene>
    <name evidence="6" type="ORF">AB5J49_00640</name>
</gene>
<comment type="subcellular location">
    <subcellularLocation>
        <location evidence="1">Cell membrane</location>
        <topology evidence="1">Multi-pass membrane protein</topology>
    </subcellularLocation>
</comment>
<evidence type="ECO:0000256" key="1">
    <source>
        <dbReference type="ARBA" id="ARBA00004651"/>
    </source>
</evidence>
<keyword evidence="2" id="KW-0812">Transmembrane</keyword>
<dbReference type="PROSITE" id="PS50929">
    <property type="entry name" value="ABC_TM1F"/>
    <property type="match status" value="1"/>
</dbReference>
<evidence type="ECO:0000256" key="4">
    <source>
        <dbReference type="ARBA" id="ARBA00023136"/>
    </source>
</evidence>
<proteinExistence type="predicted"/>
<keyword evidence="3" id="KW-1133">Transmembrane helix</keyword>
<organism evidence="6">
    <name type="scientific">Streptomyces sp. R28</name>
    <dbReference type="NCBI Taxonomy" id="3238628"/>
    <lineage>
        <taxon>Bacteria</taxon>
        <taxon>Bacillati</taxon>
        <taxon>Actinomycetota</taxon>
        <taxon>Actinomycetes</taxon>
        <taxon>Kitasatosporales</taxon>
        <taxon>Streptomycetaceae</taxon>
        <taxon>Streptomyces</taxon>
    </lineage>
</organism>
<dbReference type="InterPro" id="IPR011527">
    <property type="entry name" value="ABC1_TM_dom"/>
</dbReference>
<feature type="domain" description="ABC transmembrane type-1" evidence="5">
    <location>
        <begin position="1"/>
        <end position="63"/>
    </location>
</feature>
<reference evidence="6" key="1">
    <citation type="submission" date="2024-07" db="EMBL/GenBank/DDBJ databases">
        <authorList>
            <person name="Yu S.T."/>
        </authorList>
    </citation>
    <scope>NUCLEOTIDE SEQUENCE</scope>
    <source>
        <strain evidence="6">R28</strain>
    </source>
</reference>
<dbReference type="GO" id="GO:0140359">
    <property type="term" value="F:ABC-type transporter activity"/>
    <property type="evidence" value="ECO:0007669"/>
    <property type="project" value="InterPro"/>
</dbReference>
<evidence type="ECO:0000256" key="2">
    <source>
        <dbReference type="ARBA" id="ARBA00022692"/>
    </source>
</evidence>
<dbReference type="InterPro" id="IPR036640">
    <property type="entry name" value="ABC1_TM_sf"/>
</dbReference>
<protein>
    <recommendedName>
        <fullName evidence="5">ABC transmembrane type-1 domain-containing protein</fullName>
    </recommendedName>
</protein>
<dbReference type="GO" id="GO:0005524">
    <property type="term" value="F:ATP binding"/>
    <property type="evidence" value="ECO:0007669"/>
    <property type="project" value="InterPro"/>
</dbReference>
<accession>A0AB39PNK9</accession>
<dbReference type="AlphaFoldDB" id="A0AB39PNK9"/>